<organism evidence="2 3">
    <name type="scientific">Scleromatobacter humisilvae</name>
    <dbReference type="NCBI Taxonomy" id="2897159"/>
    <lineage>
        <taxon>Bacteria</taxon>
        <taxon>Pseudomonadati</taxon>
        <taxon>Pseudomonadota</taxon>
        <taxon>Betaproteobacteria</taxon>
        <taxon>Burkholderiales</taxon>
        <taxon>Sphaerotilaceae</taxon>
        <taxon>Scleromatobacter</taxon>
    </lineage>
</organism>
<feature type="chain" id="PRO_5040741902" evidence="1">
    <location>
        <begin position="21"/>
        <end position="261"/>
    </location>
</feature>
<proteinExistence type="predicted"/>
<protein>
    <submittedName>
        <fullName evidence="2">Transporter</fullName>
    </submittedName>
</protein>
<evidence type="ECO:0000313" key="2">
    <source>
        <dbReference type="EMBL" id="MCK9688786.1"/>
    </source>
</evidence>
<keyword evidence="3" id="KW-1185">Reference proteome</keyword>
<name>A0A9X2C2L0_9BURK</name>
<dbReference type="RefSeq" id="WP_275684832.1">
    <property type="nucleotide sequence ID" value="NZ_JAJLJH010000010.1"/>
</dbReference>
<dbReference type="EMBL" id="JAJLJH010000010">
    <property type="protein sequence ID" value="MCK9688786.1"/>
    <property type="molecule type" value="Genomic_DNA"/>
</dbReference>
<gene>
    <name evidence="2" type="ORF">LPC04_23990</name>
</gene>
<feature type="signal peptide" evidence="1">
    <location>
        <begin position="1"/>
        <end position="20"/>
    </location>
</feature>
<comment type="caution">
    <text evidence="2">The sequence shown here is derived from an EMBL/GenBank/DDBJ whole genome shotgun (WGS) entry which is preliminary data.</text>
</comment>
<evidence type="ECO:0000313" key="3">
    <source>
        <dbReference type="Proteomes" id="UP001139353"/>
    </source>
</evidence>
<sequence>MKTSLLIASTLLACAVSAHADDTPAPDDGGPAVVPYRPSVSTPAQLSAPGYLELEAGGLRAAGPARGMSRTSLPYALKLAFTPDWGIRVGGDAWVRQAEPGDAQSGGGDTSVVLKRRFAVSDATAWGLELGETFATAKSAIGIGHDATTVNAIFSSDFAPSWHTDINLNETHVGGQSPASAWQAGWAAAFSRTLTDAWGVSGEFSGTHQSGVGNTAQFLAAASWNQSPAAVFDFGAAHGLNDASPRWQVFAGVTVRLGKLF</sequence>
<dbReference type="Proteomes" id="UP001139353">
    <property type="component" value="Unassembled WGS sequence"/>
</dbReference>
<reference evidence="2" key="1">
    <citation type="submission" date="2021-11" db="EMBL/GenBank/DDBJ databases">
        <title>BS-T2-15 a new species belonging to the Comamonadaceae family isolated from the soil of a French oak forest.</title>
        <authorList>
            <person name="Mieszkin S."/>
            <person name="Alain K."/>
        </authorList>
    </citation>
    <scope>NUCLEOTIDE SEQUENCE</scope>
    <source>
        <strain evidence="2">BS-T2-15</strain>
    </source>
</reference>
<evidence type="ECO:0000256" key="1">
    <source>
        <dbReference type="SAM" id="SignalP"/>
    </source>
</evidence>
<accession>A0A9X2C2L0</accession>
<keyword evidence="1" id="KW-0732">Signal</keyword>
<dbReference type="AlphaFoldDB" id="A0A9X2C2L0"/>